<feature type="compositionally biased region" description="Low complexity" evidence="5">
    <location>
        <begin position="705"/>
        <end position="718"/>
    </location>
</feature>
<dbReference type="PROSITE" id="PS50009">
    <property type="entry name" value="RASGEF_CAT"/>
    <property type="match status" value="1"/>
</dbReference>
<dbReference type="GO" id="GO:0007265">
    <property type="term" value="P:Ras protein signal transduction"/>
    <property type="evidence" value="ECO:0007669"/>
    <property type="project" value="TreeGrafter"/>
</dbReference>
<dbReference type="Gene3D" id="1.10.840.10">
    <property type="entry name" value="Ras guanine-nucleotide exchange factors catalytic domain"/>
    <property type="match status" value="1"/>
</dbReference>
<name>A0AA38RIW8_9PEZI</name>
<dbReference type="SUPFAM" id="SSF50044">
    <property type="entry name" value="SH3-domain"/>
    <property type="match status" value="1"/>
</dbReference>
<feature type="region of interest" description="Disordered" evidence="5">
    <location>
        <begin position="274"/>
        <end position="295"/>
    </location>
</feature>
<evidence type="ECO:0000256" key="5">
    <source>
        <dbReference type="SAM" id="MobiDB-lite"/>
    </source>
</evidence>
<dbReference type="AlphaFoldDB" id="A0AA38RIW8"/>
<accession>A0AA38RIW8</accession>
<protein>
    <submittedName>
        <fullName evidence="9">Ras GEF</fullName>
    </submittedName>
</protein>
<dbReference type="SMART" id="SM00147">
    <property type="entry name" value="RasGEF"/>
    <property type="match status" value="1"/>
</dbReference>
<dbReference type="CDD" id="cd00155">
    <property type="entry name" value="RasGEF"/>
    <property type="match status" value="1"/>
</dbReference>
<dbReference type="SMART" id="SM00326">
    <property type="entry name" value="SH3"/>
    <property type="match status" value="1"/>
</dbReference>
<dbReference type="InterPro" id="IPR036028">
    <property type="entry name" value="SH3-like_dom_sf"/>
</dbReference>
<proteinExistence type="predicted"/>
<feature type="compositionally biased region" description="Polar residues" evidence="5">
    <location>
        <begin position="663"/>
        <end position="672"/>
    </location>
</feature>
<feature type="compositionally biased region" description="Low complexity" evidence="5">
    <location>
        <begin position="544"/>
        <end position="562"/>
    </location>
</feature>
<dbReference type="PANTHER" id="PTHR23113:SF354">
    <property type="entry name" value="BUD SITE SELECTION PROTEIN 5"/>
    <property type="match status" value="1"/>
</dbReference>
<dbReference type="InterPro" id="IPR001452">
    <property type="entry name" value="SH3_domain"/>
</dbReference>
<dbReference type="InterPro" id="IPR023578">
    <property type="entry name" value="Ras_GEF_dom_sf"/>
</dbReference>
<evidence type="ECO:0000256" key="1">
    <source>
        <dbReference type="ARBA" id="ARBA00022443"/>
    </source>
</evidence>
<keyword evidence="2 3" id="KW-0344">Guanine-nucleotide releasing factor</keyword>
<dbReference type="SUPFAM" id="SSF48366">
    <property type="entry name" value="Ras GEF"/>
    <property type="match status" value="1"/>
</dbReference>
<dbReference type="GO" id="GO:0005886">
    <property type="term" value="C:plasma membrane"/>
    <property type="evidence" value="ECO:0007669"/>
    <property type="project" value="TreeGrafter"/>
</dbReference>
<feature type="region of interest" description="Disordered" evidence="5">
    <location>
        <begin position="532"/>
        <end position="630"/>
    </location>
</feature>
<evidence type="ECO:0000313" key="10">
    <source>
        <dbReference type="Proteomes" id="UP001174691"/>
    </source>
</evidence>
<feature type="region of interest" description="Disordered" evidence="5">
    <location>
        <begin position="662"/>
        <end position="718"/>
    </location>
</feature>
<dbReference type="Pfam" id="PF14604">
    <property type="entry name" value="SH3_9"/>
    <property type="match status" value="1"/>
</dbReference>
<evidence type="ECO:0000259" key="6">
    <source>
        <dbReference type="PROSITE" id="PS50002"/>
    </source>
</evidence>
<evidence type="ECO:0000259" key="7">
    <source>
        <dbReference type="PROSITE" id="PS50009"/>
    </source>
</evidence>
<dbReference type="Proteomes" id="UP001174691">
    <property type="component" value="Unassembled WGS sequence"/>
</dbReference>
<gene>
    <name evidence="9" type="ORF">NKR19_g7156</name>
</gene>
<feature type="compositionally biased region" description="Low complexity" evidence="5">
    <location>
        <begin position="588"/>
        <end position="606"/>
    </location>
</feature>
<dbReference type="PANTHER" id="PTHR23113">
    <property type="entry name" value="GUANINE NUCLEOTIDE EXCHANGE FACTOR"/>
    <property type="match status" value="1"/>
</dbReference>
<dbReference type="PROSITE" id="PS50002">
    <property type="entry name" value="SH3"/>
    <property type="match status" value="1"/>
</dbReference>
<evidence type="ECO:0000256" key="2">
    <source>
        <dbReference type="ARBA" id="ARBA00022658"/>
    </source>
</evidence>
<dbReference type="Gene3D" id="1.20.870.10">
    <property type="entry name" value="Son of sevenless (SoS) protein Chain: S domain 1"/>
    <property type="match status" value="1"/>
</dbReference>
<evidence type="ECO:0000256" key="3">
    <source>
        <dbReference type="PROSITE-ProRule" id="PRU00168"/>
    </source>
</evidence>
<organism evidence="9 10">
    <name type="scientific">Coniochaeta hoffmannii</name>
    <dbReference type="NCBI Taxonomy" id="91930"/>
    <lineage>
        <taxon>Eukaryota</taxon>
        <taxon>Fungi</taxon>
        <taxon>Dikarya</taxon>
        <taxon>Ascomycota</taxon>
        <taxon>Pezizomycotina</taxon>
        <taxon>Sordariomycetes</taxon>
        <taxon>Sordariomycetidae</taxon>
        <taxon>Coniochaetales</taxon>
        <taxon>Coniochaetaceae</taxon>
        <taxon>Coniochaeta</taxon>
    </lineage>
</organism>
<dbReference type="InterPro" id="IPR008937">
    <property type="entry name" value="Ras-like_GEF"/>
</dbReference>
<dbReference type="InterPro" id="IPR000651">
    <property type="entry name" value="Ras-like_Gua-exchang_fac_N"/>
</dbReference>
<keyword evidence="10" id="KW-1185">Reference proteome</keyword>
<dbReference type="GO" id="GO:0005085">
    <property type="term" value="F:guanyl-nucleotide exchange factor activity"/>
    <property type="evidence" value="ECO:0007669"/>
    <property type="project" value="UniProtKB-KW"/>
</dbReference>
<dbReference type="InterPro" id="IPR036964">
    <property type="entry name" value="RASGEF_cat_dom_sf"/>
</dbReference>
<evidence type="ECO:0000313" key="9">
    <source>
        <dbReference type="EMBL" id="KAJ9142586.1"/>
    </source>
</evidence>
<dbReference type="Pfam" id="PF00618">
    <property type="entry name" value="RasGEF_N"/>
    <property type="match status" value="1"/>
</dbReference>
<sequence>MLSDEPMRASLQVAPLAIQKTRSGDHGSDTMSSAAIYSQSDITPPVTPNGSQEDLNTPPNEAKVFHNFLRAFYPFQPTNAMTDSTVTLPLNEGDVVLVHSIHTNGWADGTLLASGARGWLPTNYCEPYDPEELRNLLRALLNFWDLLRSAGIDDTEIFGNQEFMKGIIAGVRYLLERADCLTRESPLVKRHDGLRRSRKSLLSELSSLVKTAKRLLEMQKLGETSDAVNDIIDEMILKAFKIVTKGVRFLDILESDRRERALAPTVMDTVFEEAHIPPTPPADTTTFGDQERRQSTTDDAVIRADGGGTTAELGPQTALVTDRRMSSLHPSASLSAHRLSHSSQMQTSRLSSTISHRVSMAGTSPHANPQNLISERLLSCHDIFLTCSASLIGRLHLQSQSRPHLALAIKQSASSGGDLLIVVDVVCAKNALGSEFLHHSRMAMHDGIRNLVYAARDIISSPSGEFDDVVMPHDSNRLLAAATECVIATGDCVNKTKLIIERIGDFEFEADNGAVGIDLDLACLDVVQDERDRRPSTATSDPGSAAESSVSEATTTTSTAVSLVPTAPSRLPTPSVDKPLPEVPQILSPVSDTFTSSTPPSSRPQSLEGPPAGVESPISSVRPELPPLPKISTSLLTEEDYSPTEHSADQENDFQPSFRVESMTASSTGSNNTSISRVSESSFVSQTSTRATTPDIASAPKLQPSLSELSTTESSTLAEEVEEVESKLLEKTFAHELMFNKEGQVTGGSLAALVERLTTHESTPDAMFVSTFYLTFRLFCTPRMLAGSLIDRFDYVGEAPHMASAVRLRVYNAFKGWLESHWRDELDREALPVIQQFAEFKLSSVLPSAGKRLLELSLRVMSMDGTLVPRLVSSMGKTSTSISLYIPPDTPIPASLLSKSQTNLLNNWKAGGTCPTVLDFDPLEIARQLTIKQMTVFCSIMPEELLGSQWMKKGGVNAPNVKAMSSFSTELSNLVADTILQYGEVKKRASVIKQWIKIANQCLELHNYDALMAIICSLNSSTITRLRRTWDIISPKRRQMLKHLQGIVEPSQNNKILRARLHDHVPPCLPFLGMFLTDLTFVDIGNPATKTNDNGMTLVNFDKHTRTAKIIGELQRFQIPYRLTEVPDLQEWLQYQITRVRELEMQQGNSVQVSYYRKSLLLEPRETQALRTPVEAPASGVNGANGMFSWMRANSSSTTNNNLAVAAQT</sequence>
<reference evidence="9" key="1">
    <citation type="submission" date="2022-07" db="EMBL/GenBank/DDBJ databases">
        <title>Fungi with potential for degradation of polypropylene.</title>
        <authorList>
            <person name="Gostincar C."/>
        </authorList>
    </citation>
    <scope>NUCLEOTIDE SEQUENCE</scope>
    <source>
        <strain evidence="9">EXF-13287</strain>
    </source>
</reference>
<feature type="domain" description="Ras-GEF" evidence="7">
    <location>
        <begin position="921"/>
        <end position="1165"/>
    </location>
</feature>
<dbReference type="InterPro" id="IPR001895">
    <property type="entry name" value="RASGEF_cat_dom"/>
</dbReference>
<dbReference type="Gene3D" id="2.30.30.40">
    <property type="entry name" value="SH3 Domains"/>
    <property type="match status" value="1"/>
</dbReference>
<dbReference type="Pfam" id="PF00617">
    <property type="entry name" value="RasGEF"/>
    <property type="match status" value="1"/>
</dbReference>
<evidence type="ECO:0000256" key="4">
    <source>
        <dbReference type="PROSITE-ProRule" id="PRU00192"/>
    </source>
</evidence>
<feature type="domain" description="N-terminal Ras-GEF" evidence="8">
    <location>
        <begin position="741"/>
        <end position="861"/>
    </location>
</feature>
<dbReference type="CDD" id="cd06224">
    <property type="entry name" value="REM"/>
    <property type="match status" value="1"/>
</dbReference>
<dbReference type="EMBL" id="JANBVN010000120">
    <property type="protein sequence ID" value="KAJ9142586.1"/>
    <property type="molecule type" value="Genomic_DNA"/>
</dbReference>
<feature type="compositionally biased region" description="Low complexity" evidence="5">
    <location>
        <begin position="673"/>
        <end position="689"/>
    </location>
</feature>
<comment type="caution">
    <text evidence="9">The sequence shown here is derived from an EMBL/GenBank/DDBJ whole genome shotgun (WGS) entry which is preliminary data.</text>
</comment>
<dbReference type="SMART" id="SM00229">
    <property type="entry name" value="RasGEFN"/>
    <property type="match status" value="1"/>
</dbReference>
<keyword evidence="1 4" id="KW-0728">SH3 domain</keyword>
<evidence type="ECO:0000259" key="8">
    <source>
        <dbReference type="PROSITE" id="PS50212"/>
    </source>
</evidence>
<dbReference type="PROSITE" id="PS50212">
    <property type="entry name" value="RASGEF_NTER"/>
    <property type="match status" value="1"/>
</dbReference>
<feature type="domain" description="SH3" evidence="6">
    <location>
        <begin position="64"/>
        <end position="130"/>
    </location>
</feature>